<reference evidence="5" key="1">
    <citation type="submission" date="2021-01" db="EMBL/GenBank/DDBJ databases">
        <authorList>
            <person name="Corre E."/>
            <person name="Pelletier E."/>
            <person name="Niang G."/>
            <person name="Scheremetjew M."/>
            <person name="Finn R."/>
            <person name="Kale V."/>
            <person name="Holt S."/>
            <person name="Cochrane G."/>
            <person name="Meng A."/>
            <person name="Brown T."/>
            <person name="Cohen L."/>
        </authorList>
    </citation>
    <scope>NUCLEOTIDE SEQUENCE</scope>
    <source>
        <strain evidence="5">CCMP 769</strain>
    </source>
</reference>
<evidence type="ECO:0000259" key="4">
    <source>
        <dbReference type="Pfam" id="PF00248"/>
    </source>
</evidence>
<evidence type="ECO:0000313" key="5">
    <source>
        <dbReference type="EMBL" id="CAE0066155.1"/>
    </source>
</evidence>
<dbReference type="SUPFAM" id="SSF51430">
    <property type="entry name" value="NAD(P)-linked oxidoreductase"/>
    <property type="match status" value="1"/>
</dbReference>
<dbReference type="EMBL" id="HBHW01044083">
    <property type="protein sequence ID" value="CAE0066155.1"/>
    <property type="molecule type" value="Transcribed_RNA"/>
</dbReference>
<keyword evidence="2" id="KW-0521">NADP</keyword>
<dbReference type="InterPro" id="IPR005399">
    <property type="entry name" value="K_chnl_volt-dep_bsu_KCNAB-rel"/>
</dbReference>
<gene>
    <name evidence="5" type="ORF">RMAR00112_LOCUS34227</name>
</gene>
<comment type="similarity">
    <text evidence="1">Belongs to the shaker potassium channel beta subunit family.</text>
</comment>
<accession>A0A7S3ABF1</accession>
<dbReference type="AlphaFoldDB" id="A0A7S3ABF1"/>
<dbReference type="PRINTS" id="PR01577">
    <property type="entry name" value="KCNABCHANNEL"/>
</dbReference>
<proteinExistence type="inferred from homology"/>
<dbReference type="PANTHER" id="PTHR43150">
    <property type="entry name" value="HYPERKINETIC, ISOFORM M"/>
    <property type="match status" value="1"/>
</dbReference>
<protein>
    <recommendedName>
        <fullName evidence="4">NADP-dependent oxidoreductase domain-containing protein</fullName>
    </recommendedName>
</protein>
<keyword evidence="3" id="KW-0560">Oxidoreductase</keyword>
<evidence type="ECO:0000256" key="2">
    <source>
        <dbReference type="ARBA" id="ARBA00022857"/>
    </source>
</evidence>
<dbReference type="Pfam" id="PF00248">
    <property type="entry name" value="Aldo_ket_red"/>
    <property type="match status" value="1"/>
</dbReference>
<evidence type="ECO:0000256" key="1">
    <source>
        <dbReference type="ARBA" id="ARBA00006515"/>
    </source>
</evidence>
<organism evidence="5">
    <name type="scientific">Rhodosorus marinus</name>
    <dbReference type="NCBI Taxonomy" id="101924"/>
    <lineage>
        <taxon>Eukaryota</taxon>
        <taxon>Rhodophyta</taxon>
        <taxon>Stylonematophyceae</taxon>
        <taxon>Stylonematales</taxon>
        <taxon>Stylonemataceae</taxon>
        <taxon>Rhodosorus</taxon>
    </lineage>
</organism>
<dbReference type="InterPro" id="IPR023210">
    <property type="entry name" value="NADP_OxRdtase_dom"/>
</dbReference>
<name>A0A7S3ABF1_9RHOD</name>
<feature type="domain" description="NADP-dependent oxidoreductase" evidence="4">
    <location>
        <begin position="15"/>
        <end position="322"/>
    </location>
</feature>
<dbReference type="InterPro" id="IPR036812">
    <property type="entry name" value="NAD(P)_OxRdtase_dom_sf"/>
</dbReference>
<sequence>MEYRYLGRSGLKVSRLSYGSWVTFKNQVDVELGYELMKVAYKAGVNFFDNAETYANGDSERLMGLGIKKGIEDKVWDRSDLVVSTKLFFGYKARLNNVGLSRKHIIEGCNDALDRMGLDYVDLVFAHRYDPFTPMDEIVRAFNYLIDTGKTFYWATSEWPVERIMEACEVADKLNLVKPIADQCEYSLIVRDNLDKAYHSVFEKFGYGTTIWSPLGSGVLTGKYLDGNVPEGSRMSLKGFEGLGNFYLTEENLKKVADMKPIAERLGCSLTQLSLGFCYVNPHVSTVILGATSVKQLEENLATLKIVEKLTPEVIQEIEAIWQNKPGPSRTEQMVFRVRA</sequence>
<evidence type="ECO:0000256" key="3">
    <source>
        <dbReference type="ARBA" id="ARBA00023002"/>
    </source>
</evidence>
<dbReference type="PANTHER" id="PTHR43150:SF2">
    <property type="entry name" value="HYPERKINETIC, ISOFORM M"/>
    <property type="match status" value="1"/>
</dbReference>
<dbReference type="Gene3D" id="3.20.20.100">
    <property type="entry name" value="NADP-dependent oxidoreductase domain"/>
    <property type="match status" value="1"/>
</dbReference>
<dbReference type="GO" id="GO:0016491">
    <property type="term" value="F:oxidoreductase activity"/>
    <property type="evidence" value="ECO:0007669"/>
    <property type="project" value="UniProtKB-KW"/>
</dbReference>